<proteinExistence type="predicted"/>
<organism evidence="1 2">
    <name type="scientific">Emydomyces testavorans</name>
    <dbReference type="NCBI Taxonomy" id="2070801"/>
    <lineage>
        <taxon>Eukaryota</taxon>
        <taxon>Fungi</taxon>
        <taxon>Dikarya</taxon>
        <taxon>Ascomycota</taxon>
        <taxon>Pezizomycotina</taxon>
        <taxon>Eurotiomycetes</taxon>
        <taxon>Eurotiomycetidae</taxon>
        <taxon>Onygenales</taxon>
        <taxon>Nannizziopsiaceae</taxon>
        <taxon>Emydomyces</taxon>
    </lineage>
</organism>
<dbReference type="Proteomes" id="UP001219355">
    <property type="component" value="Chromosome 2"/>
</dbReference>
<name>A0AAF0DIR3_9EURO</name>
<accession>A0AAF0DIR3</accession>
<sequence length="494" mass="54777">MSILPIHTTTRLSLPCGDIVVTAGKEGYRATLPPDVASLRIIGQLSDYYQVAEYKTNAKSSLLNGTPIYTFGETIQRNLDGEPITAISNTSAAVINASVNPLTVVHVPQGPPVPLLVTTEAEQIFQENTGCRVLLSPEGGICETTPPGQGWVWYKKYIAQPNGDGTMTNVFCGTGIAPVKIEPTTGELLCRRVVGGALIFEHYEPAFGAFSAVRVANVFYLWGQHGEHIYLARVGIWHAIQRELYEFWNGYSFTSDMTSIVPVLAGYSHGSFFRTSLFGHCYGWGFIGATQSRDPSIVVGYAKEAAGPYQMTKIVDFKALHPTYRGSDCVYAHPWVFREKGGQLMVTWYEETSECVIGATLQFQMLHRGAYWKDMSLNELPAILVARVRGRGGIIEGIARMANVYYELEIGKNGATTIKFLGNREELDQATKNVHELIANWYKELIKGASWRELQAQGLAFEKQSLGAEIRKRVVSAWKRVIRPPRNHSNDENV</sequence>
<evidence type="ECO:0000313" key="2">
    <source>
        <dbReference type="Proteomes" id="UP001219355"/>
    </source>
</evidence>
<evidence type="ECO:0000313" key="1">
    <source>
        <dbReference type="EMBL" id="WEW58999.1"/>
    </source>
</evidence>
<keyword evidence="2" id="KW-1185">Reference proteome</keyword>
<dbReference type="EMBL" id="CP120628">
    <property type="protein sequence ID" value="WEW58999.1"/>
    <property type="molecule type" value="Genomic_DNA"/>
</dbReference>
<protein>
    <submittedName>
        <fullName evidence="1">Uncharacterized protein</fullName>
    </submittedName>
</protein>
<reference evidence="1" key="1">
    <citation type="submission" date="2023-03" db="EMBL/GenBank/DDBJ databases">
        <title>Emydomyces testavorans Genome Sequence.</title>
        <authorList>
            <person name="Hoyer L."/>
        </authorList>
    </citation>
    <scope>NUCLEOTIDE SEQUENCE</scope>
    <source>
        <strain evidence="1">16-2883</strain>
    </source>
</reference>
<gene>
    <name evidence="1" type="ORF">PRK78_004467</name>
</gene>
<dbReference type="AlphaFoldDB" id="A0AAF0DIR3"/>